<dbReference type="PANTHER" id="PTHR31793:SF27">
    <property type="entry name" value="NOVEL THIOESTERASE SUPERFAMILY DOMAIN AND SAPOSIN A-TYPE DOMAIN CONTAINING PROTEIN (0610012H03RIK)"/>
    <property type="match status" value="1"/>
</dbReference>
<gene>
    <name evidence="3" type="ORF">GCM10023143_35210</name>
</gene>
<dbReference type="RefSeq" id="WP_344981875.1">
    <property type="nucleotide sequence ID" value="NZ_BAABFN010000022.1"/>
</dbReference>
<keyword evidence="2" id="KW-0378">Hydrolase</keyword>
<dbReference type="Pfam" id="PF13279">
    <property type="entry name" value="4HBT_2"/>
    <property type="match status" value="1"/>
</dbReference>
<reference evidence="4" key="1">
    <citation type="journal article" date="2019" name="Int. J. Syst. Evol. Microbiol.">
        <title>The Global Catalogue of Microorganisms (GCM) 10K type strain sequencing project: providing services to taxonomists for standard genome sequencing and annotation.</title>
        <authorList>
            <consortium name="The Broad Institute Genomics Platform"/>
            <consortium name="The Broad Institute Genome Sequencing Center for Infectious Disease"/>
            <person name="Wu L."/>
            <person name="Ma J."/>
        </authorList>
    </citation>
    <scope>NUCLEOTIDE SEQUENCE [LARGE SCALE GENOMIC DNA]</scope>
    <source>
        <strain evidence="4">JCM 17664</strain>
    </source>
</reference>
<dbReference type="Gene3D" id="3.10.129.10">
    <property type="entry name" value="Hotdog Thioesterase"/>
    <property type="match status" value="1"/>
</dbReference>
<keyword evidence="4" id="KW-1185">Reference proteome</keyword>
<name>A0ABP8GBG8_9BACT</name>
<dbReference type="PANTHER" id="PTHR31793">
    <property type="entry name" value="4-HYDROXYBENZOYL-COA THIOESTERASE FAMILY MEMBER"/>
    <property type="match status" value="1"/>
</dbReference>
<evidence type="ECO:0000256" key="1">
    <source>
        <dbReference type="ARBA" id="ARBA00005953"/>
    </source>
</evidence>
<dbReference type="InterPro" id="IPR050563">
    <property type="entry name" value="4-hydroxybenzoyl-CoA_TE"/>
</dbReference>
<dbReference type="InterPro" id="IPR029069">
    <property type="entry name" value="HotDog_dom_sf"/>
</dbReference>
<dbReference type="SUPFAM" id="SSF54637">
    <property type="entry name" value="Thioesterase/thiol ester dehydrase-isomerase"/>
    <property type="match status" value="1"/>
</dbReference>
<dbReference type="EMBL" id="BAABFN010000022">
    <property type="protein sequence ID" value="GAA4320783.1"/>
    <property type="molecule type" value="Genomic_DNA"/>
</dbReference>
<dbReference type="CDD" id="cd00586">
    <property type="entry name" value="4HBT"/>
    <property type="match status" value="1"/>
</dbReference>
<accession>A0ABP8GBG8</accession>
<organism evidence="3 4">
    <name type="scientific">Compostibacter hankyongensis</name>
    <dbReference type="NCBI Taxonomy" id="1007089"/>
    <lineage>
        <taxon>Bacteria</taxon>
        <taxon>Pseudomonadati</taxon>
        <taxon>Bacteroidota</taxon>
        <taxon>Chitinophagia</taxon>
        <taxon>Chitinophagales</taxon>
        <taxon>Chitinophagaceae</taxon>
        <taxon>Compostibacter</taxon>
    </lineage>
</organism>
<protein>
    <submittedName>
        <fullName evidence="3">Thioesterase family protein</fullName>
    </submittedName>
</protein>
<comment type="similarity">
    <text evidence="1">Belongs to the 4-hydroxybenzoyl-CoA thioesterase family.</text>
</comment>
<proteinExistence type="inferred from homology"/>
<evidence type="ECO:0000313" key="4">
    <source>
        <dbReference type="Proteomes" id="UP001501207"/>
    </source>
</evidence>
<dbReference type="Proteomes" id="UP001501207">
    <property type="component" value="Unassembled WGS sequence"/>
</dbReference>
<sequence>MSRIKIELPETFSFSTHIPVQVRDINYGGHLGNDSLVSLLHEARIRYLQSLGCSELDACGTGLIMSDLAVTYKGEGFRGDELLVEIAAGEFSSRGFDLLYRVGCRRETGTILIATAKTGMLCFDYSTRKVAALPGELREKLEVGKG</sequence>
<evidence type="ECO:0000256" key="2">
    <source>
        <dbReference type="ARBA" id="ARBA00022801"/>
    </source>
</evidence>
<evidence type="ECO:0000313" key="3">
    <source>
        <dbReference type="EMBL" id="GAA4320783.1"/>
    </source>
</evidence>
<comment type="caution">
    <text evidence="3">The sequence shown here is derived from an EMBL/GenBank/DDBJ whole genome shotgun (WGS) entry which is preliminary data.</text>
</comment>